<accession>A0A4Y9Y8E4</accession>
<sequence length="467" mass="50806">MPLRSDPRVRAIVNDVVPSRDAQRASLHKCLVFPEVPHIPVVSFGVKNYEQLGKVFGVCNLPNGHKCANHKKPAKVQLSDADMEQVRVKVAELDPPAQLGGLVYFGAQTTSQRVTRSAARDGPATLSTMVDAFIYIKVSLADIIAVLNLTLSQDGDIPITIPLLCTVVSDDFLKVYFRQPITSELLGFPLKGGSEIPFEHYDTRLGRFVPYPPVHEVRYFPRRDVLVYRRTNVLHCPGVVHLAATGRVLGARPLPSLLDHLLAQGTQSSQALSPPPSPAGSELSLPSDGLEINYSSPGRVLSSARMFSQTPSSPTTEGGSVSVGRKRKREEESVPPRKRSAKGKEPAQANAQANAQGGNAQGGNVQGGNVQGEGVAGGSRKIISRTMAREHRAREKFRGRTNWREMGLESVLTSRLGGWLACGDDDQAKARFIKEVVAVILASGKWDANNPGDLRTLTRKWFKNRGH</sequence>
<comment type="caution">
    <text evidence="2">The sequence shown here is derived from an EMBL/GenBank/DDBJ whole genome shotgun (WGS) entry which is preliminary data.</text>
</comment>
<reference evidence="2 3" key="1">
    <citation type="submission" date="2019-01" db="EMBL/GenBank/DDBJ databases">
        <title>Genome sequencing of the rare red list fungi Fomitopsis rosea.</title>
        <authorList>
            <person name="Buettner E."/>
            <person name="Kellner H."/>
        </authorList>
    </citation>
    <scope>NUCLEOTIDE SEQUENCE [LARGE SCALE GENOMIC DNA]</scope>
    <source>
        <strain evidence="2 3">DSM 105464</strain>
    </source>
</reference>
<dbReference type="EMBL" id="SEKV01000453">
    <property type="protein sequence ID" value="TFY57099.1"/>
    <property type="molecule type" value="Genomic_DNA"/>
</dbReference>
<feature type="compositionally biased region" description="Low complexity" evidence="1">
    <location>
        <begin position="347"/>
        <end position="358"/>
    </location>
</feature>
<protein>
    <submittedName>
        <fullName evidence="2">Uncharacterized protein</fullName>
    </submittedName>
</protein>
<feature type="compositionally biased region" description="Polar residues" evidence="1">
    <location>
        <begin position="305"/>
        <end position="319"/>
    </location>
</feature>
<gene>
    <name evidence="2" type="ORF">EVJ58_g7229</name>
</gene>
<dbReference type="AlphaFoldDB" id="A0A4Y9Y8E4"/>
<proteinExistence type="predicted"/>
<dbReference type="Proteomes" id="UP000298390">
    <property type="component" value="Unassembled WGS sequence"/>
</dbReference>
<feature type="region of interest" description="Disordered" evidence="1">
    <location>
        <begin position="265"/>
        <end position="378"/>
    </location>
</feature>
<evidence type="ECO:0000313" key="2">
    <source>
        <dbReference type="EMBL" id="TFY57099.1"/>
    </source>
</evidence>
<evidence type="ECO:0000313" key="3">
    <source>
        <dbReference type="Proteomes" id="UP000298390"/>
    </source>
</evidence>
<name>A0A4Y9Y8E4_9APHY</name>
<organism evidence="2 3">
    <name type="scientific">Rhodofomes roseus</name>
    <dbReference type="NCBI Taxonomy" id="34475"/>
    <lineage>
        <taxon>Eukaryota</taxon>
        <taxon>Fungi</taxon>
        <taxon>Dikarya</taxon>
        <taxon>Basidiomycota</taxon>
        <taxon>Agaricomycotina</taxon>
        <taxon>Agaricomycetes</taxon>
        <taxon>Polyporales</taxon>
        <taxon>Rhodofomes</taxon>
    </lineage>
</organism>
<evidence type="ECO:0000256" key="1">
    <source>
        <dbReference type="SAM" id="MobiDB-lite"/>
    </source>
</evidence>
<feature type="compositionally biased region" description="Gly residues" evidence="1">
    <location>
        <begin position="359"/>
        <end position="377"/>
    </location>
</feature>